<reference evidence="3 4" key="1">
    <citation type="submission" date="2010-10" db="EMBL/GenBank/DDBJ databases">
        <title>Complete sequence of Mesorhizobium opportunistum WSM2075.</title>
        <authorList>
            <consortium name="US DOE Joint Genome Institute"/>
            <person name="Lucas S."/>
            <person name="Copeland A."/>
            <person name="Lapidus A."/>
            <person name="Cheng J.-F."/>
            <person name="Bruce D."/>
            <person name="Goodwin L."/>
            <person name="Pitluck S."/>
            <person name="Chertkov O."/>
            <person name="Misra M."/>
            <person name="Detter J.C."/>
            <person name="Han C."/>
            <person name="Tapia R."/>
            <person name="Land M."/>
            <person name="Hauser L."/>
            <person name="Kyrpides N."/>
            <person name="Ovchinnikova G."/>
            <person name="Mavrommatis K.M."/>
            <person name="Tiwari R.P."/>
            <person name="Howieson J.G."/>
            <person name="O'Hara G.W."/>
            <person name="Nandasena K.G."/>
            <person name="Woyke T."/>
        </authorList>
    </citation>
    <scope>NUCLEOTIDE SEQUENCE [LARGE SCALE GENOMIC DNA]</scope>
    <source>
        <strain evidence="4">LMG 24607 / HAMBI 3007 / WSM2075</strain>
    </source>
</reference>
<dbReference type="STRING" id="536019.Mesop_5565"/>
<dbReference type="Pfam" id="PF12697">
    <property type="entry name" value="Abhydrolase_6"/>
    <property type="match status" value="1"/>
</dbReference>
<sequence length="262" mass="26518">MRNVTGILALAAALAVAGGATAQAAGAKPKPTIVLVHGAFAESSSWDAVITKLGRDGYVAKAAANPLRSVASDAAAVSAIIRSVPGPIVLVGHSYGGPVITEAANGNPNVKALVYVAGFAPDNGESSATLSSMFPGSTLASALAPVASPNGGQDLFIQPDKFRAQFAADVPEEQSSLMAATQRPIAQAALAEPSGVASWKTLPSYMIYGTDDRNIPAAVMSFMAKRAHAVKTVVIEGASHALMVSHPDEVTSLIEDAASASE</sequence>
<dbReference type="KEGG" id="mop:Mesop_5565"/>
<gene>
    <name evidence="3" type="ordered locus">Mesop_5565</name>
</gene>
<dbReference type="InterPro" id="IPR000073">
    <property type="entry name" value="AB_hydrolase_1"/>
</dbReference>
<keyword evidence="1" id="KW-0732">Signal</keyword>
<feature type="chain" id="PRO_5003365697" evidence="1">
    <location>
        <begin position="25"/>
        <end position="262"/>
    </location>
</feature>
<dbReference type="AlphaFoldDB" id="F7YB00"/>
<evidence type="ECO:0000259" key="2">
    <source>
        <dbReference type="Pfam" id="PF12697"/>
    </source>
</evidence>
<dbReference type="Gene3D" id="3.40.50.1820">
    <property type="entry name" value="alpha/beta hydrolase"/>
    <property type="match status" value="1"/>
</dbReference>
<dbReference type="Proteomes" id="UP000001623">
    <property type="component" value="Chromosome"/>
</dbReference>
<dbReference type="InterPro" id="IPR052897">
    <property type="entry name" value="Sec-Metab_Biosynth_Hydrolase"/>
</dbReference>
<accession>F7YB00</accession>
<dbReference type="eggNOG" id="COG2267">
    <property type="taxonomic scope" value="Bacteria"/>
</dbReference>
<evidence type="ECO:0000313" key="4">
    <source>
        <dbReference type="Proteomes" id="UP000001623"/>
    </source>
</evidence>
<proteinExistence type="predicted"/>
<dbReference type="GO" id="GO:0016787">
    <property type="term" value="F:hydrolase activity"/>
    <property type="evidence" value="ECO:0007669"/>
    <property type="project" value="UniProtKB-KW"/>
</dbReference>
<dbReference type="SUPFAM" id="SSF53474">
    <property type="entry name" value="alpha/beta-Hydrolases"/>
    <property type="match status" value="1"/>
</dbReference>
<feature type="domain" description="AB hydrolase-1" evidence="2">
    <location>
        <begin position="33"/>
        <end position="250"/>
    </location>
</feature>
<dbReference type="InterPro" id="IPR029058">
    <property type="entry name" value="AB_hydrolase_fold"/>
</dbReference>
<dbReference type="ESTHER" id="9rhiz-c8sgh0">
    <property type="family name" value="6_AlphaBeta_hydrolase"/>
</dbReference>
<evidence type="ECO:0000313" key="3">
    <source>
        <dbReference type="EMBL" id="AEH89976.1"/>
    </source>
</evidence>
<organism evidence="3 4">
    <name type="scientific">Mesorhizobium opportunistum (strain LMG 24607 / HAMBI 3007 / WSM2075)</name>
    <dbReference type="NCBI Taxonomy" id="536019"/>
    <lineage>
        <taxon>Bacteria</taxon>
        <taxon>Pseudomonadati</taxon>
        <taxon>Pseudomonadota</taxon>
        <taxon>Alphaproteobacteria</taxon>
        <taxon>Hyphomicrobiales</taxon>
        <taxon>Phyllobacteriaceae</taxon>
        <taxon>Mesorhizobium</taxon>
    </lineage>
</organism>
<dbReference type="HOGENOM" id="CLU_046066_2_0_5"/>
<keyword evidence="3" id="KW-0378">Hydrolase</keyword>
<protein>
    <submittedName>
        <fullName evidence="3">Alpha/beta hydrolase fold protein</fullName>
    </submittedName>
</protein>
<dbReference type="PANTHER" id="PTHR37017">
    <property type="entry name" value="AB HYDROLASE-1 DOMAIN-CONTAINING PROTEIN-RELATED"/>
    <property type="match status" value="1"/>
</dbReference>
<name>F7YB00_MESOW</name>
<dbReference type="PANTHER" id="PTHR37017:SF11">
    <property type="entry name" value="ESTERASE_LIPASE_THIOESTERASE DOMAIN-CONTAINING PROTEIN"/>
    <property type="match status" value="1"/>
</dbReference>
<evidence type="ECO:0000256" key="1">
    <source>
        <dbReference type="SAM" id="SignalP"/>
    </source>
</evidence>
<feature type="signal peptide" evidence="1">
    <location>
        <begin position="1"/>
        <end position="24"/>
    </location>
</feature>
<dbReference type="EMBL" id="CP002279">
    <property type="protein sequence ID" value="AEH89976.1"/>
    <property type="molecule type" value="Genomic_DNA"/>
</dbReference>